<organism evidence="1 3">
    <name type="scientific">Didymodactylos carnosus</name>
    <dbReference type="NCBI Taxonomy" id="1234261"/>
    <lineage>
        <taxon>Eukaryota</taxon>
        <taxon>Metazoa</taxon>
        <taxon>Spiralia</taxon>
        <taxon>Gnathifera</taxon>
        <taxon>Rotifera</taxon>
        <taxon>Eurotatoria</taxon>
        <taxon>Bdelloidea</taxon>
        <taxon>Philodinida</taxon>
        <taxon>Philodinidae</taxon>
        <taxon>Didymodactylos</taxon>
    </lineage>
</organism>
<comment type="caution">
    <text evidence="1">The sequence shown here is derived from an EMBL/GenBank/DDBJ whole genome shotgun (WGS) entry which is preliminary data.</text>
</comment>
<sequence length="41" mass="4285">QLNWSTQGINMVAGGGTPDTTQITSLIGIFVDSTNALYVAE</sequence>
<feature type="non-terminal residue" evidence="1">
    <location>
        <position position="1"/>
    </location>
</feature>
<accession>A0A816GBL0</accession>
<keyword evidence="3" id="KW-1185">Reference proteome</keyword>
<gene>
    <name evidence="1" type="ORF">GPM918_LOCUS46347</name>
    <name evidence="2" type="ORF">SRO942_LOCUS50357</name>
</gene>
<reference evidence="1" key="1">
    <citation type="submission" date="2021-02" db="EMBL/GenBank/DDBJ databases">
        <authorList>
            <person name="Nowell W R."/>
        </authorList>
    </citation>
    <scope>NUCLEOTIDE SEQUENCE</scope>
</reference>
<dbReference type="Proteomes" id="UP000681722">
    <property type="component" value="Unassembled WGS sequence"/>
</dbReference>
<dbReference type="EMBL" id="CAJOBC010142013">
    <property type="protein sequence ID" value="CAF4649199.1"/>
    <property type="molecule type" value="Genomic_DNA"/>
</dbReference>
<dbReference type="Proteomes" id="UP000663829">
    <property type="component" value="Unassembled WGS sequence"/>
</dbReference>
<evidence type="ECO:0000313" key="2">
    <source>
        <dbReference type="EMBL" id="CAF4649199.1"/>
    </source>
</evidence>
<protein>
    <submittedName>
        <fullName evidence="1">Uncharacterized protein</fullName>
    </submittedName>
</protein>
<name>A0A816GBL0_9BILA</name>
<dbReference type="AlphaFoldDB" id="A0A816GBL0"/>
<evidence type="ECO:0000313" key="1">
    <source>
        <dbReference type="EMBL" id="CAF1672052.1"/>
    </source>
</evidence>
<proteinExistence type="predicted"/>
<evidence type="ECO:0000313" key="3">
    <source>
        <dbReference type="Proteomes" id="UP000663829"/>
    </source>
</evidence>
<dbReference type="EMBL" id="CAJNOQ010061420">
    <property type="protein sequence ID" value="CAF1672052.1"/>
    <property type="molecule type" value="Genomic_DNA"/>
</dbReference>